<gene>
    <name evidence="2" type="ordered locus">APJL_0656</name>
</gene>
<proteinExistence type="predicted"/>
<sequence>MQQAVGFCWQFPNATQIKRNIPKTVLYDQLGANQALKQLFVEQVEEIVWTNIFSPRTLNINATDDVPELNIITIRLRQGELATNVLEALDKAMPRQVIWQLQKPVGETDGIAQCYIACYKHKAENGKWQCSDYLKSPWGLQNSSEIRPLPIATNTKALYQAMLKALLPLEVSIKPQENMAEITARLAKLAELEKKITALRAKLAKEKQFNRKITLNQELNRLLAEREVHH</sequence>
<evidence type="ECO:0000313" key="3">
    <source>
        <dbReference type="Proteomes" id="UP000008547"/>
    </source>
</evidence>
<dbReference type="Proteomes" id="UP000008547">
    <property type="component" value="Chromosome"/>
</dbReference>
<dbReference type="AlphaFoldDB" id="B0BNU0"/>
<evidence type="ECO:0000313" key="2">
    <source>
        <dbReference type="EMBL" id="ABY69225.1"/>
    </source>
</evidence>
<dbReference type="RefSeq" id="WP_012262905.1">
    <property type="nucleotide sequence ID" value="NC_010278.1"/>
</dbReference>
<dbReference type="Pfam" id="PF14335">
    <property type="entry name" value="DUF4391"/>
    <property type="match status" value="1"/>
</dbReference>
<protein>
    <recommendedName>
        <fullName evidence="4">Methyl-accepting chemotaxis protein</fullName>
    </recommendedName>
</protein>
<organism evidence="2 3">
    <name type="scientific">Actinobacillus pleuropneumoniae serotype 3 (strain JL03)</name>
    <dbReference type="NCBI Taxonomy" id="434271"/>
    <lineage>
        <taxon>Bacteria</taxon>
        <taxon>Pseudomonadati</taxon>
        <taxon>Pseudomonadota</taxon>
        <taxon>Gammaproteobacteria</taxon>
        <taxon>Pasteurellales</taxon>
        <taxon>Pasteurellaceae</taxon>
        <taxon>Actinobacillus</taxon>
    </lineage>
</organism>
<evidence type="ECO:0000256" key="1">
    <source>
        <dbReference type="SAM" id="Coils"/>
    </source>
</evidence>
<feature type="coiled-coil region" evidence="1">
    <location>
        <begin position="182"/>
        <end position="225"/>
    </location>
</feature>
<dbReference type="EMBL" id="CP000687">
    <property type="protein sequence ID" value="ABY69225.1"/>
    <property type="molecule type" value="Genomic_DNA"/>
</dbReference>
<keyword evidence="1" id="KW-0175">Coiled coil</keyword>
<dbReference type="InterPro" id="IPR025503">
    <property type="entry name" value="DUF4391"/>
</dbReference>
<name>B0BNU0_ACTPJ</name>
<accession>B0BNU0</accession>
<dbReference type="HOGENOM" id="CLU_084466_0_0_6"/>
<reference evidence="2 3" key="1">
    <citation type="journal article" date="2008" name="PLoS ONE">
        <title>Genome biology of Actinobacillus pleuropneumoniae JL03, an isolate of serotype 3 prevalent in China.</title>
        <authorList>
            <person name="Xu Z."/>
            <person name="Zhou Y."/>
            <person name="Li L."/>
            <person name="Zhou R."/>
            <person name="Xiao S."/>
            <person name="Wan Y."/>
            <person name="Zhang S."/>
            <person name="Wang K."/>
            <person name="Li W."/>
            <person name="Li L."/>
            <person name="Jin H."/>
            <person name="Kang M."/>
            <person name="Dalai B."/>
            <person name="Li T."/>
            <person name="Liu L."/>
            <person name="Cheng Y."/>
            <person name="Zhang L."/>
            <person name="Xu T."/>
            <person name="Zheng H."/>
            <person name="Pu S."/>
            <person name="Wang B."/>
            <person name="Gu W."/>
            <person name="Zhang X.L."/>
            <person name="Zhu G.-F."/>
            <person name="Wang S."/>
            <person name="Zhao G.-P."/>
            <person name="Chen H."/>
        </authorList>
    </citation>
    <scope>NUCLEOTIDE SEQUENCE [LARGE SCALE GENOMIC DNA]</scope>
    <source>
        <strain evidence="2 3">JL03</strain>
    </source>
</reference>
<evidence type="ECO:0008006" key="4">
    <source>
        <dbReference type="Google" id="ProtNLM"/>
    </source>
</evidence>
<dbReference type="KEGG" id="apj:APJL_0656"/>